<evidence type="ECO:0000313" key="1">
    <source>
        <dbReference type="EMBL" id="WWD04326.1"/>
    </source>
</evidence>
<reference evidence="1 2" key="1">
    <citation type="submission" date="2024-01" db="EMBL/GenBank/DDBJ databases">
        <title>Comparative genomics of Cryptococcus and Kwoniella reveals pathogenesis evolution and contrasting modes of karyotype evolution via chromosome fusion or intercentromeric recombination.</title>
        <authorList>
            <person name="Coelho M.A."/>
            <person name="David-Palma M."/>
            <person name="Shea T."/>
            <person name="Bowers K."/>
            <person name="McGinley-Smith S."/>
            <person name="Mohammad A.W."/>
            <person name="Gnirke A."/>
            <person name="Yurkov A.M."/>
            <person name="Nowrousian M."/>
            <person name="Sun S."/>
            <person name="Cuomo C.A."/>
            <person name="Heitman J."/>
        </authorList>
    </citation>
    <scope>NUCLEOTIDE SEQUENCE [LARGE SCALE GENOMIC DNA]</scope>
    <source>
        <strain evidence="1 2">PYCC6329</strain>
    </source>
</reference>
<dbReference type="KEGG" id="ker:91101199"/>
<dbReference type="RefSeq" id="XP_066082293.1">
    <property type="nucleotide sequence ID" value="XM_066226196.1"/>
</dbReference>
<evidence type="ECO:0008006" key="3">
    <source>
        <dbReference type="Google" id="ProtNLM"/>
    </source>
</evidence>
<dbReference type="EMBL" id="CP144089">
    <property type="protein sequence ID" value="WWD04326.1"/>
    <property type="molecule type" value="Genomic_DNA"/>
</dbReference>
<dbReference type="GeneID" id="91101199"/>
<organism evidence="1 2">
    <name type="scientific">Kwoniella europaea PYCC6329</name>
    <dbReference type="NCBI Taxonomy" id="1423913"/>
    <lineage>
        <taxon>Eukaryota</taxon>
        <taxon>Fungi</taxon>
        <taxon>Dikarya</taxon>
        <taxon>Basidiomycota</taxon>
        <taxon>Agaricomycotina</taxon>
        <taxon>Tremellomycetes</taxon>
        <taxon>Tremellales</taxon>
        <taxon>Cryptococcaceae</taxon>
        <taxon>Kwoniella</taxon>
    </lineage>
</organism>
<protein>
    <recommendedName>
        <fullName evidence="3">F-box domain-containing protein</fullName>
    </recommendedName>
</protein>
<sequence>MMSAQFRPNLRQCPFSTEIFEDIISFVNDQQTLHSLTLTSRLCNQLASPILYKSITLFSRYQMAKFQAGAPSWAFNAVHHIEMAHTYTDDIDEETTESLEIANILISSRRKKILKYPNLLSFHLTYQERPFDTMCCTALRSVLCMLKSLILSQIDPGNAKEGKMKFLKVNYIKNSTQYHHLGLPCKDDELLYLYDLLLELRWKYKSIISVEASFHELANWNMGLVESAEQWRERIMNV</sequence>
<keyword evidence="2" id="KW-1185">Reference proteome</keyword>
<dbReference type="Proteomes" id="UP001358614">
    <property type="component" value="Chromosome 1"/>
</dbReference>
<accession>A0AAX4KCX8</accession>
<dbReference type="AlphaFoldDB" id="A0AAX4KCX8"/>
<evidence type="ECO:0000313" key="2">
    <source>
        <dbReference type="Proteomes" id="UP001358614"/>
    </source>
</evidence>
<name>A0AAX4KCX8_9TREE</name>
<proteinExistence type="predicted"/>
<gene>
    <name evidence="1" type="ORF">V865_002395</name>
</gene>